<feature type="non-terminal residue" evidence="2">
    <location>
        <position position="1"/>
    </location>
</feature>
<dbReference type="CDD" id="cd06222">
    <property type="entry name" value="RNase_H_like"/>
    <property type="match status" value="1"/>
</dbReference>
<dbReference type="Proteomes" id="UP000593560">
    <property type="component" value="Unassembled WGS sequence"/>
</dbReference>
<name>A0A7J9GGX8_9ROSI</name>
<proteinExistence type="predicted"/>
<gene>
    <name evidence="2" type="ORF">Gohar_007474</name>
</gene>
<dbReference type="PANTHER" id="PTHR47723">
    <property type="entry name" value="OS05G0353850 PROTEIN"/>
    <property type="match status" value="1"/>
</dbReference>
<dbReference type="InterPro" id="IPR002156">
    <property type="entry name" value="RNaseH_domain"/>
</dbReference>
<feature type="domain" description="RNase H type-1" evidence="1">
    <location>
        <begin position="4"/>
        <end position="78"/>
    </location>
</feature>
<comment type="caution">
    <text evidence="2">The sequence shown here is derived from an EMBL/GenBank/DDBJ whole genome shotgun (WGS) entry which is preliminary data.</text>
</comment>
<evidence type="ECO:0000313" key="3">
    <source>
        <dbReference type="Proteomes" id="UP000593560"/>
    </source>
</evidence>
<dbReference type="Pfam" id="PF13456">
    <property type="entry name" value="RVT_3"/>
    <property type="match status" value="1"/>
</dbReference>
<dbReference type="GO" id="GO:0004523">
    <property type="term" value="F:RNA-DNA hybrid ribonuclease activity"/>
    <property type="evidence" value="ECO:0007669"/>
    <property type="project" value="InterPro"/>
</dbReference>
<protein>
    <recommendedName>
        <fullName evidence="1">RNase H type-1 domain-containing protein</fullName>
    </recommendedName>
</protein>
<organism evidence="2 3">
    <name type="scientific">Gossypium harknessii</name>
    <dbReference type="NCBI Taxonomy" id="34285"/>
    <lineage>
        <taxon>Eukaryota</taxon>
        <taxon>Viridiplantae</taxon>
        <taxon>Streptophyta</taxon>
        <taxon>Embryophyta</taxon>
        <taxon>Tracheophyta</taxon>
        <taxon>Spermatophyta</taxon>
        <taxon>Magnoliopsida</taxon>
        <taxon>eudicotyledons</taxon>
        <taxon>Gunneridae</taxon>
        <taxon>Pentapetalae</taxon>
        <taxon>rosids</taxon>
        <taxon>malvids</taxon>
        <taxon>Malvales</taxon>
        <taxon>Malvaceae</taxon>
        <taxon>Malvoideae</taxon>
        <taxon>Gossypium</taxon>
    </lineage>
</organism>
<accession>A0A7J9GGX8</accession>
<dbReference type="EMBL" id="JABFAD010000004">
    <property type="protein sequence ID" value="MBA0796731.1"/>
    <property type="molecule type" value="Genomic_DNA"/>
</dbReference>
<evidence type="ECO:0000313" key="2">
    <source>
        <dbReference type="EMBL" id="MBA0796731.1"/>
    </source>
</evidence>
<dbReference type="OrthoDB" id="958708at2759"/>
<dbReference type="InterPro" id="IPR044730">
    <property type="entry name" value="RNase_H-like_dom_plant"/>
</dbReference>
<sequence length="133" mass="15430">IQLNTNATIKEDSRLATIKGVIRDRNERWILGYNQVLESYSALDAELWDILDSLTIALDRGFVSILIFSDRLEAYKLYRVVFQRSWERGGLIRYHLTMLLCTNRDGEALGLAEGTLRCSSVKVRKCKIEEWME</sequence>
<keyword evidence="3" id="KW-1185">Reference proteome</keyword>
<evidence type="ECO:0000259" key="1">
    <source>
        <dbReference type="Pfam" id="PF13456"/>
    </source>
</evidence>
<dbReference type="AlphaFoldDB" id="A0A7J9GGX8"/>
<dbReference type="PANTHER" id="PTHR47723:SF19">
    <property type="entry name" value="POLYNUCLEOTIDYL TRANSFERASE, RIBONUCLEASE H-LIKE SUPERFAMILY PROTEIN"/>
    <property type="match status" value="1"/>
</dbReference>
<dbReference type="InterPro" id="IPR053151">
    <property type="entry name" value="RNase_H-like"/>
</dbReference>
<dbReference type="GO" id="GO:0003676">
    <property type="term" value="F:nucleic acid binding"/>
    <property type="evidence" value="ECO:0007669"/>
    <property type="project" value="InterPro"/>
</dbReference>
<reference evidence="2 3" key="1">
    <citation type="journal article" date="2019" name="Genome Biol. Evol.">
        <title>Insights into the evolution of the New World diploid cottons (Gossypium, subgenus Houzingenia) based on genome sequencing.</title>
        <authorList>
            <person name="Grover C.E."/>
            <person name="Arick M.A. 2nd"/>
            <person name="Thrash A."/>
            <person name="Conover J.L."/>
            <person name="Sanders W.S."/>
            <person name="Peterson D.G."/>
            <person name="Frelichowski J.E."/>
            <person name="Scheffler J.A."/>
            <person name="Scheffler B.E."/>
            <person name="Wendel J.F."/>
        </authorList>
    </citation>
    <scope>NUCLEOTIDE SEQUENCE [LARGE SCALE GENOMIC DNA]</scope>
    <source>
        <strain evidence="2">0</strain>
        <tissue evidence="2">Leaf</tissue>
    </source>
</reference>